<dbReference type="Proteomes" id="UP000198382">
    <property type="component" value="Unassembled WGS sequence"/>
</dbReference>
<accession>A0ABX4BJ23</accession>
<dbReference type="EMBL" id="MUGV01000065">
    <property type="protein sequence ID" value="OXA74855.1"/>
    <property type="molecule type" value="Genomic_DNA"/>
</dbReference>
<gene>
    <name evidence="1" type="ORF">B0A65_22970</name>
</gene>
<evidence type="ECO:0000313" key="1">
    <source>
        <dbReference type="EMBL" id="OXA74855.1"/>
    </source>
</evidence>
<dbReference type="Gene3D" id="1.10.30.50">
    <property type="match status" value="1"/>
</dbReference>
<evidence type="ECO:0000313" key="2">
    <source>
        <dbReference type="Proteomes" id="UP000198382"/>
    </source>
</evidence>
<name>A0ABX4BJ23_FLAFR</name>
<protein>
    <recommendedName>
        <fullName evidence="3">HNH endonuclease</fullName>
    </recommendedName>
</protein>
<proteinExistence type="predicted"/>
<reference evidence="1 2" key="1">
    <citation type="submission" date="2016-11" db="EMBL/GenBank/DDBJ databases">
        <title>Whole genomes of Flavobacteriaceae.</title>
        <authorList>
            <person name="Stine C."/>
            <person name="Li C."/>
            <person name="Tadesse D."/>
        </authorList>
    </citation>
    <scope>NUCLEOTIDE SEQUENCE [LARGE SCALE GENOMIC DNA]</scope>
    <source>
        <strain evidence="1 2">DSM 15937</strain>
    </source>
</reference>
<evidence type="ECO:0008006" key="3">
    <source>
        <dbReference type="Google" id="ProtNLM"/>
    </source>
</evidence>
<comment type="caution">
    <text evidence="1">The sequence shown here is derived from an EMBL/GenBank/DDBJ whole genome shotgun (WGS) entry which is preliminary data.</text>
</comment>
<keyword evidence="2" id="KW-1185">Reference proteome</keyword>
<sequence>MNLINHPDIDFLVEEHYNRICTKLVKPSQGRFYYSTSVYEKLNKKLTKYNGTIYYDLFYYLFENHDKIIKNKVHDLEKHIYKLKDIISTNNIVFKVINPVDGKLIYNDIYKDIEDSFDYEAYSASEKPYKLMLALGVDVCPYCNRQYVNTFICPDGKTRATLDHFYSKSEYPYLALSFYNLIPSCYSCNSSLKGRIPFTFNKNINPYHSSFENIVSFTINYKKIGDSKKYISEFYNDAAFMNIDFKSLVHKNRNDYKKAERNIKVFKLKELYNLHKDIVLRVIQQDVIYNKAGYAKTIKDKYPKIFNDEEEVLKTLIGYHSNHLEFNKSPFSRLLRDISDELDLKNKLS</sequence>
<organism evidence="1 2">
    <name type="scientific">Flavobacterium frigidimaris</name>
    <dbReference type="NCBI Taxonomy" id="262320"/>
    <lineage>
        <taxon>Bacteria</taxon>
        <taxon>Pseudomonadati</taxon>
        <taxon>Bacteroidota</taxon>
        <taxon>Flavobacteriia</taxon>
        <taxon>Flavobacteriales</taxon>
        <taxon>Flavobacteriaceae</taxon>
        <taxon>Flavobacterium</taxon>
    </lineage>
</organism>